<proteinExistence type="predicted"/>
<organism evidence="1">
    <name type="scientific">Saccharomyces cerevisiae (strain CEN.PK113-7D)</name>
    <name type="common">Baker's yeast</name>
    <dbReference type="NCBI Taxonomy" id="889517"/>
    <lineage>
        <taxon>Eukaryota</taxon>
        <taxon>Fungi</taxon>
        <taxon>Dikarya</taxon>
        <taxon>Ascomycota</taxon>
        <taxon>Saccharomycotina</taxon>
        <taxon>Saccharomycetes</taxon>
        <taxon>Saccharomycetales</taxon>
        <taxon>Saccharomycetaceae</taxon>
        <taxon>Saccharomyces</taxon>
    </lineage>
</organism>
<gene>
    <name evidence="1" type="ORF">CENPK1137D_5450</name>
</gene>
<accession>I8R213</accession>
<sequence>MKFQYALAKEQLGSNSRSGVKKLISKHHWLPEYYFSDLSFSVVQQWDSRAIEKTTIISCMRPANQEIYPLRHCETLRSQPCSLFSSLYARSFQSSCTLHVAEPSPGFHMYGCHT</sequence>
<reference evidence="1" key="1">
    <citation type="submission" date="2012-03" db="EMBL/GenBank/DDBJ databases">
        <title>De novo sequencing, assembly and analysis of the genome of the laboratory strain Saccharomyces cerevisiae CEN.PK113-7D, a model for modern industrial biotechnology.</title>
        <authorList>
            <person name="Nijkamp J.F."/>
            <person name="van den Broek M.A."/>
            <person name="Datema E."/>
            <person name="de Kok S."/>
            <person name="Bosman L."/>
            <person name="Luttink M.A."/>
            <person name="Daran-Lapujade P."/>
            <person name="Vongsangnak W."/>
            <person name="Nielsen J."/>
            <person name="Heijne W.H.M."/>
            <person name="Klaassen P."/>
            <person name="Platt D."/>
            <person name="Paddon C.J."/>
            <person name="Koetter P."/>
            <person name="van Ham R.C."/>
            <person name="Reinders M.J.T."/>
            <person name="Pronk J.T."/>
            <person name="de Ridder D."/>
            <person name="Daran J.-M."/>
        </authorList>
    </citation>
    <scope>NUCLEOTIDE SEQUENCE</scope>
    <source>
        <strain evidence="1">CEN.PK113-7D</strain>
    </source>
</reference>
<dbReference type="AlphaFoldDB" id="I8R213"/>
<dbReference type="EMBL" id="JH711480">
    <property type="protein sequence ID" value="EIW06934.1"/>
    <property type="molecule type" value="Genomic_DNA"/>
</dbReference>
<evidence type="ECO:0000313" key="1">
    <source>
        <dbReference type="EMBL" id="EIW06934.1"/>
    </source>
</evidence>
<name>I8R213_YEASC</name>
<dbReference type="HOGENOM" id="CLU_2122988_0_0_1"/>
<protein>
    <submittedName>
        <fullName evidence="1">Uncharacterized protein</fullName>
    </submittedName>
</protein>
<dbReference type="Proteomes" id="UP000013192">
    <property type="component" value="Unassembled WGS sequence"/>
</dbReference>